<accession>A0A7J7KSU1</accession>
<protein>
    <submittedName>
        <fullName evidence="2">Uncharacterized protein</fullName>
    </submittedName>
</protein>
<evidence type="ECO:0000313" key="3">
    <source>
        <dbReference type="Proteomes" id="UP000593567"/>
    </source>
</evidence>
<keyword evidence="1" id="KW-0812">Transmembrane</keyword>
<reference evidence="2" key="1">
    <citation type="submission" date="2020-06" db="EMBL/GenBank/DDBJ databases">
        <title>Draft genome of Bugula neritina, a colonial animal packing powerful symbionts and potential medicines.</title>
        <authorList>
            <person name="Rayko M."/>
        </authorList>
    </citation>
    <scope>NUCLEOTIDE SEQUENCE [LARGE SCALE GENOMIC DNA]</scope>
    <source>
        <strain evidence="2">Kwan_BN1</strain>
    </source>
</reference>
<dbReference type="Proteomes" id="UP000593567">
    <property type="component" value="Unassembled WGS sequence"/>
</dbReference>
<keyword evidence="1" id="KW-1133">Transmembrane helix</keyword>
<keyword evidence="3" id="KW-1185">Reference proteome</keyword>
<name>A0A7J7KSU1_BUGNE</name>
<evidence type="ECO:0000313" key="2">
    <source>
        <dbReference type="EMBL" id="KAF6041244.1"/>
    </source>
</evidence>
<dbReference type="EMBL" id="VXIV02000063">
    <property type="protein sequence ID" value="KAF6041244.1"/>
    <property type="molecule type" value="Genomic_DNA"/>
</dbReference>
<gene>
    <name evidence="2" type="ORF">EB796_000406</name>
</gene>
<organism evidence="2 3">
    <name type="scientific">Bugula neritina</name>
    <name type="common">Brown bryozoan</name>
    <name type="synonym">Sertularia neritina</name>
    <dbReference type="NCBI Taxonomy" id="10212"/>
    <lineage>
        <taxon>Eukaryota</taxon>
        <taxon>Metazoa</taxon>
        <taxon>Spiralia</taxon>
        <taxon>Lophotrochozoa</taxon>
        <taxon>Bryozoa</taxon>
        <taxon>Gymnolaemata</taxon>
        <taxon>Cheilostomatida</taxon>
        <taxon>Flustrina</taxon>
        <taxon>Buguloidea</taxon>
        <taxon>Bugulidae</taxon>
        <taxon>Bugula</taxon>
    </lineage>
</organism>
<evidence type="ECO:0000256" key="1">
    <source>
        <dbReference type="SAM" id="Phobius"/>
    </source>
</evidence>
<sequence length="67" mass="7913">MLLVGKGMALFSPSINCLWFAVAFQTLLFLVFDVRQIVPRLKDMCDERKLDTMKYIENYTTFTYTKH</sequence>
<proteinExistence type="predicted"/>
<comment type="caution">
    <text evidence="2">The sequence shown here is derived from an EMBL/GenBank/DDBJ whole genome shotgun (WGS) entry which is preliminary data.</text>
</comment>
<keyword evidence="1" id="KW-0472">Membrane</keyword>
<feature type="transmembrane region" description="Helical" evidence="1">
    <location>
        <begin position="12"/>
        <end position="32"/>
    </location>
</feature>
<dbReference type="AlphaFoldDB" id="A0A7J7KSU1"/>